<evidence type="ECO:0000313" key="2">
    <source>
        <dbReference type="EMBL" id="CAD0338994.1"/>
    </source>
</evidence>
<evidence type="ECO:0000313" key="5">
    <source>
        <dbReference type="Proteomes" id="UP001187425"/>
    </source>
</evidence>
<evidence type="ECO:0000313" key="3">
    <source>
        <dbReference type="EMBL" id="MDV7248616.1"/>
    </source>
</evidence>
<dbReference type="EMBL" id="LR828257">
    <property type="protein sequence ID" value="CAD0339003.1"/>
    <property type="molecule type" value="Genomic_DNA"/>
</dbReference>
<evidence type="ECO:0000313" key="4">
    <source>
        <dbReference type="Proteomes" id="UP000515406"/>
    </source>
</evidence>
<dbReference type="Proteomes" id="UP001187425">
    <property type="component" value="Unassembled WGS sequence"/>
</dbReference>
<dbReference type="Proteomes" id="UP000515406">
    <property type="component" value="Chromosome"/>
</dbReference>
<dbReference type="AlphaFoldDB" id="A0A6V7DR12"/>
<organism evidence="2 4">
    <name type="scientific">Xanthomonas hortorum pv. vitians</name>
    <dbReference type="NCBI Taxonomy" id="83224"/>
    <lineage>
        <taxon>Bacteria</taxon>
        <taxon>Pseudomonadati</taxon>
        <taxon>Pseudomonadota</taxon>
        <taxon>Gammaproteobacteria</taxon>
        <taxon>Lysobacterales</taxon>
        <taxon>Lysobacteraceae</taxon>
        <taxon>Xanthomonas</taxon>
    </lineage>
</organism>
<gene>
    <name evidence="2" type="ORF">CFBP498_26320</name>
    <name evidence="3" type="ORF">R4K57_09385</name>
</gene>
<accession>A0A6V7DR12</accession>
<dbReference type="EMBL" id="JAWMQI010000028">
    <property type="protein sequence ID" value="MDV7248616.1"/>
    <property type="molecule type" value="Genomic_DNA"/>
</dbReference>
<reference evidence="2 4" key="1">
    <citation type="submission" date="2020-07" db="EMBL/GenBank/DDBJ databases">
        <authorList>
            <person name="Pothier F. J."/>
        </authorList>
    </citation>
    <scope>NUCLEOTIDE SEQUENCE [LARGE SCALE GENOMIC DNA]</scope>
    <source>
        <strain evidence="2 4">CFBP 498</strain>
    </source>
</reference>
<dbReference type="EMBL" id="LR828257">
    <property type="protein sequence ID" value="CAD0338994.1"/>
    <property type="molecule type" value="Genomic_DNA"/>
</dbReference>
<evidence type="ECO:0000256" key="1">
    <source>
        <dbReference type="SAM" id="MobiDB-lite"/>
    </source>
</evidence>
<sequence length="62" mass="6585">MSRTYQRALAVGWTVVAITAAICVPLRLAELHAAHRGAGATHVVDSEQSPALPHVRLAQAED</sequence>
<protein>
    <submittedName>
        <fullName evidence="2">Uncharacterized protein</fullName>
    </submittedName>
</protein>
<keyword evidence="4" id="KW-1185">Reference proteome</keyword>
<reference evidence="3 5" key="2">
    <citation type="submission" date="2023-10" db="EMBL/GenBank/DDBJ databases">
        <title>A new tool for lettuce pathogen research.</title>
        <authorList>
            <person name="Horton K.N."/>
            <person name="Cseke L.J."/>
            <person name="Badiwe M."/>
            <person name="Tesfaye D."/>
            <person name="Klein A."/>
            <person name="Su J."/>
            <person name="Potnis N."/>
            <person name="Gassmann W."/>
        </authorList>
    </citation>
    <scope>NUCLEOTIDE SEQUENCE [LARGE SCALE GENOMIC DNA]</scope>
    <source>
        <strain evidence="3 5">JSKH1901</strain>
    </source>
</reference>
<feature type="region of interest" description="Disordered" evidence="1">
    <location>
        <begin position="39"/>
        <end position="62"/>
    </location>
</feature>
<dbReference type="RefSeq" id="WP_180313796.1">
    <property type="nucleotide sequence ID" value="NZ_JAJTZG010000158.1"/>
</dbReference>
<proteinExistence type="predicted"/>
<name>A0A6V7DR12_9XANT</name>